<sequence length="278" mass="32697">MFENELVSKAIDYIVENLNEKISIEDVADYCHLSKYYFSRVFKAETGESVYAFIKRLKMEQSAIEMKLGKEKTITDIGVTYGYSSSNYSSAFKKHHHISPPAEFRKTVNTNCASHPFILDKLAEFQSFEEYNQQIQITELDDFVVIYERYLGNYLDLGKNFCEFTEKYKNYLKEDTLLIERFFDDPSITNVSQCLYDICMTVDENCLLENVMTIQGGKFAVYRFDGLIPDIYEALQGIFNIWLPNSRYEMDERYGLDIYRRMDRDNQHVIIDLCIPIK</sequence>
<dbReference type="Pfam" id="PF12833">
    <property type="entry name" value="HTH_18"/>
    <property type="match status" value="1"/>
</dbReference>
<dbReference type="Proteomes" id="UP000653358">
    <property type="component" value="Unassembled WGS sequence"/>
</dbReference>
<dbReference type="Gene3D" id="3.20.80.10">
    <property type="entry name" value="Regulatory factor, effector binding domain"/>
    <property type="match status" value="1"/>
</dbReference>
<evidence type="ECO:0000256" key="1">
    <source>
        <dbReference type="ARBA" id="ARBA00023015"/>
    </source>
</evidence>
<dbReference type="Gene3D" id="1.10.10.60">
    <property type="entry name" value="Homeodomain-like"/>
    <property type="match status" value="2"/>
</dbReference>
<dbReference type="SMART" id="SM00871">
    <property type="entry name" value="AraC_E_bind"/>
    <property type="match status" value="1"/>
</dbReference>
<feature type="domain" description="HTH araC/xylS-type" evidence="3">
    <location>
        <begin position="8"/>
        <end position="107"/>
    </location>
</feature>
<dbReference type="SUPFAM" id="SSF46689">
    <property type="entry name" value="Homeodomain-like"/>
    <property type="match status" value="1"/>
</dbReference>
<keyword evidence="2" id="KW-0804">Transcription</keyword>
<evidence type="ECO:0000313" key="4">
    <source>
        <dbReference type="EMBL" id="MBC3795995.1"/>
    </source>
</evidence>
<evidence type="ECO:0000259" key="3">
    <source>
        <dbReference type="PROSITE" id="PS01124"/>
    </source>
</evidence>
<gene>
    <name evidence="4" type="ORF">GH807_02875</name>
</gene>
<proteinExistence type="predicted"/>
<dbReference type="InterPro" id="IPR029442">
    <property type="entry name" value="GyrI-like"/>
</dbReference>
<keyword evidence="5" id="KW-1185">Reference proteome</keyword>
<dbReference type="InterPro" id="IPR010499">
    <property type="entry name" value="AraC_E-bd"/>
</dbReference>
<dbReference type="InterPro" id="IPR009057">
    <property type="entry name" value="Homeodomain-like_sf"/>
</dbReference>
<comment type="caution">
    <text evidence="4">The sequence shown here is derived from an EMBL/GenBank/DDBJ whole genome shotgun (WGS) entry which is preliminary data.</text>
</comment>
<reference evidence="4 5" key="1">
    <citation type="journal article" date="2020" name="mSystems">
        <title>Defining Genomic and Predicted Metabolic Features of the Acetobacterium Genus.</title>
        <authorList>
            <person name="Ross D.E."/>
            <person name="Marshall C.W."/>
            <person name="Gulliver D."/>
            <person name="May H.D."/>
            <person name="Norman R.S."/>
        </authorList>
    </citation>
    <scope>NUCLEOTIDE SEQUENCE [LARGE SCALE GENOMIC DNA]</scope>
    <source>
        <strain evidence="4 5">DSM 9173</strain>
    </source>
</reference>
<dbReference type="SUPFAM" id="SSF55136">
    <property type="entry name" value="Probable bacterial effector-binding domain"/>
    <property type="match status" value="1"/>
</dbReference>
<dbReference type="InterPro" id="IPR018060">
    <property type="entry name" value="HTH_AraC"/>
</dbReference>
<dbReference type="RefSeq" id="WP_148602648.1">
    <property type="nucleotide sequence ID" value="NZ_RXYB01000003.1"/>
</dbReference>
<dbReference type="PANTHER" id="PTHR40055:SF1">
    <property type="entry name" value="TRANSCRIPTIONAL REGULATOR YGIV-RELATED"/>
    <property type="match status" value="1"/>
</dbReference>
<protein>
    <submittedName>
        <fullName evidence="4">AraC family transcriptional regulator</fullName>
    </submittedName>
</protein>
<organism evidence="4 5">
    <name type="scientific">Acetobacterium tundrae</name>
    <dbReference type="NCBI Taxonomy" id="132932"/>
    <lineage>
        <taxon>Bacteria</taxon>
        <taxon>Bacillati</taxon>
        <taxon>Bacillota</taxon>
        <taxon>Clostridia</taxon>
        <taxon>Eubacteriales</taxon>
        <taxon>Eubacteriaceae</taxon>
        <taxon>Acetobacterium</taxon>
    </lineage>
</organism>
<dbReference type="Pfam" id="PF06445">
    <property type="entry name" value="GyrI-like"/>
    <property type="match status" value="1"/>
</dbReference>
<evidence type="ECO:0000256" key="2">
    <source>
        <dbReference type="ARBA" id="ARBA00023163"/>
    </source>
</evidence>
<dbReference type="EMBL" id="WJBB01000002">
    <property type="protein sequence ID" value="MBC3795995.1"/>
    <property type="molecule type" value="Genomic_DNA"/>
</dbReference>
<dbReference type="PROSITE" id="PS01124">
    <property type="entry name" value="HTH_ARAC_FAMILY_2"/>
    <property type="match status" value="1"/>
</dbReference>
<name>A0ABR6WHN2_9FIRM</name>
<dbReference type="InterPro" id="IPR050908">
    <property type="entry name" value="SmbC-like"/>
</dbReference>
<dbReference type="SMART" id="SM00342">
    <property type="entry name" value="HTH_ARAC"/>
    <property type="match status" value="1"/>
</dbReference>
<accession>A0ABR6WHN2</accession>
<dbReference type="InterPro" id="IPR011256">
    <property type="entry name" value="Reg_factor_effector_dom_sf"/>
</dbReference>
<dbReference type="PANTHER" id="PTHR40055">
    <property type="entry name" value="TRANSCRIPTIONAL REGULATOR YGIV-RELATED"/>
    <property type="match status" value="1"/>
</dbReference>
<keyword evidence="1" id="KW-0805">Transcription regulation</keyword>
<evidence type="ECO:0000313" key="5">
    <source>
        <dbReference type="Proteomes" id="UP000653358"/>
    </source>
</evidence>